<evidence type="ECO:0000313" key="2">
    <source>
        <dbReference type="EMBL" id="EKN18443.1"/>
    </source>
</evidence>
<sequence length="29" mass="3212">MFSDRMNGSLLHNRKIVKQTPGDPKKGGV</sequence>
<dbReference type="Proteomes" id="UP000006330">
    <property type="component" value="Unassembled WGS sequence"/>
</dbReference>
<dbReference type="EMBL" id="AGZO01000010">
    <property type="protein sequence ID" value="EKN18443.1"/>
    <property type="molecule type" value="Genomic_DNA"/>
</dbReference>
<gene>
    <name evidence="2" type="ORF">HMPREF1076_01070</name>
</gene>
<reference evidence="2 3" key="1">
    <citation type="submission" date="2012-02" db="EMBL/GenBank/DDBJ databases">
        <title>The Genome Sequence of Parabacteroides goldsteinii CL02T12C30.</title>
        <authorList>
            <consortium name="The Broad Institute Genome Sequencing Platform"/>
            <person name="Earl A."/>
            <person name="Ward D."/>
            <person name="Feldgarden M."/>
            <person name="Gevers D."/>
            <person name="Zitomersky N.L."/>
            <person name="Coyne M.J."/>
            <person name="Comstock L.E."/>
            <person name="Young S.K."/>
            <person name="Zeng Q."/>
            <person name="Gargeya S."/>
            <person name="Fitzgerald M."/>
            <person name="Haas B."/>
            <person name="Abouelleil A."/>
            <person name="Alvarado L."/>
            <person name="Arachchi H.M."/>
            <person name="Berlin A."/>
            <person name="Chapman S.B."/>
            <person name="Gearin G."/>
            <person name="Goldberg J."/>
            <person name="Griggs A."/>
            <person name="Gujja S."/>
            <person name="Hansen M."/>
            <person name="Heiman D."/>
            <person name="Howarth C."/>
            <person name="Larimer J."/>
            <person name="Lui A."/>
            <person name="MacDonald P.J.P."/>
            <person name="McCowen C."/>
            <person name="Montmayeur A."/>
            <person name="Murphy C."/>
            <person name="Neiman D."/>
            <person name="Pearson M."/>
            <person name="Priest M."/>
            <person name="Roberts A."/>
            <person name="Saif S."/>
            <person name="Shea T."/>
            <person name="Sisk P."/>
            <person name="Stolte C."/>
            <person name="Sykes S."/>
            <person name="Wortman J."/>
            <person name="Nusbaum C."/>
            <person name="Birren B."/>
        </authorList>
    </citation>
    <scope>NUCLEOTIDE SEQUENCE [LARGE SCALE GENOMIC DNA]</scope>
    <source>
        <strain evidence="2 3">CL02T12C30</strain>
    </source>
</reference>
<name>K6ARS5_9BACT</name>
<dbReference type="AlphaFoldDB" id="K6ARS5"/>
<feature type="region of interest" description="Disordered" evidence="1">
    <location>
        <begin position="1"/>
        <end position="29"/>
    </location>
</feature>
<protein>
    <submittedName>
        <fullName evidence="2">Uncharacterized protein</fullName>
    </submittedName>
</protein>
<evidence type="ECO:0000313" key="3">
    <source>
        <dbReference type="Proteomes" id="UP000006330"/>
    </source>
</evidence>
<evidence type="ECO:0000256" key="1">
    <source>
        <dbReference type="SAM" id="MobiDB-lite"/>
    </source>
</evidence>
<comment type="caution">
    <text evidence="2">The sequence shown here is derived from an EMBL/GenBank/DDBJ whole genome shotgun (WGS) entry which is preliminary data.</text>
</comment>
<proteinExistence type="predicted"/>
<dbReference type="HOGENOM" id="CLU_3409847_0_0_10"/>
<organism evidence="2 3">
    <name type="scientific">Parabacteroides goldsteinii CL02T12C30</name>
    <dbReference type="NCBI Taxonomy" id="999418"/>
    <lineage>
        <taxon>Bacteria</taxon>
        <taxon>Pseudomonadati</taxon>
        <taxon>Bacteroidota</taxon>
        <taxon>Bacteroidia</taxon>
        <taxon>Bacteroidales</taxon>
        <taxon>Tannerellaceae</taxon>
        <taxon>Parabacteroides</taxon>
    </lineage>
</organism>
<accession>K6ARS5</accession>